<dbReference type="PANTHER" id="PTHR47178">
    <property type="entry name" value="MONOOXYGENASE, FAD-BINDING"/>
    <property type="match status" value="1"/>
</dbReference>
<name>A0ABR2XAY8_9PEZI</name>
<comment type="cofactor">
    <cofactor evidence="1">
        <name>FAD</name>
        <dbReference type="ChEBI" id="CHEBI:57692"/>
    </cofactor>
</comment>
<accession>A0ABR2XAY8</accession>
<sequence length="501" mass="55770">MPSSPRNGESFFLPAERAQGLANYPHARIVPGSQKTLYVSGTSSRRGDGTYAGCTTDADGNHILNVREQTKAVLENIGSIIQGATNGTAGLESVVDATVFLTDMKDYAGMNEEWNKVWPEKTKAPARTCVQVAALPNVQTRRHGWALTLHWVLDALERTIGKERAAKLQKAVVDSSLKKDAGNFLFLNAETCETRYKIPPSKRRLRLHRQKLRDVLTDGLNIQEGKDLVRVEEIEGGVRAHFQDGTSVDGTILIGADGNNSNVRKFLMPEHHELNRLPVHLVGVVRHFTPEQAAPVRALDPLLFQALHPKTQNYLWYSVQECFTEPDGRLSFDCLVIISWIMKDPVSDAIPKTNPERIAKMKERAKEFAEPLRSIVMDIPDDMDYTTPLRLGDFPCRDWDNRNGRVTLAGDAAHAMTMYRGEGANHGILDAALLVDELKRIHKGEIDQKAAINLYEAEMRPRTHEAVLKSRAAALVAHEWDQITIDSPIVGARTAPLTAFK</sequence>
<dbReference type="Pfam" id="PF01494">
    <property type="entry name" value="FAD_binding_3"/>
    <property type="match status" value="1"/>
</dbReference>
<evidence type="ECO:0000259" key="7">
    <source>
        <dbReference type="Pfam" id="PF01494"/>
    </source>
</evidence>
<protein>
    <submittedName>
        <fullName evidence="8">FAD-binding domain-containing protein</fullName>
    </submittedName>
</protein>
<evidence type="ECO:0000256" key="4">
    <source>
        <dbReference type="ARBA" id="ARBA00022827"/>
    </source>
</evidence>
<keyword evidence="4" id="KW-0274">FAD</keyword>
<evidence type="ECO:0000256" key="2">
    <source>
        <dbReference type="ARBA" id="ARBA00005179"/>
    </source>
</evidence>
<keyword evidence="3" id="KW-0285">Flavoprotein</keyword>
<evidence type="ECO:0000256" key="1">
    <source>
        <dbReference type="ARBA" id="ARBA00001974"/>
    </source>
</evidence>
<evidence type="ECO:0000256" key="5">
    <source>
        <dbReference type="ARBA" id="ARBA00023002"/>
    </source>
</evidence>
<keyword evidence="6" id="KW-0503">Monooxygenase</keyword>
<dbReference type="Pfam" id="PF01042">
    <property type="entry name" value="Ribonuc_L-PSP"/>
    <property type="match status" value="1"/>
</dbReference>
<evidence type="ECO:0000256" key="3">
    <source>
        <dbReference type="ARBA" id="ARBA00022630"/>
    </source>
</evidence>
<keyword evidence="5" id="KW-0560">Oxidoreductase</keyword>
<keyword evidence="9" id="KW-1185">Reference proteome</keyword>
<gene>
    <name evidence="8" type="ORF">SCAR479_12307</name>
</gene>
<dbReference type="SUPFAM" id="SSF51905">
    <property type="entry name" value="FAD/NAD(P)-binding domain"/>
    <property type="match status" value="1"/>
</dbReference>
<organism evidence="8 9">
    <name type="scientific">Seiridium cardinale</name>
    <dbReference type="NCBI Taxonomy" id="138064"/>
    <lineage>
        <taxon>Eukaryota</taxon>
        <taxon>Fungi</taxon>
        <taxon>Dikarya</taxon>
        <taxon>Ascomycota</taxon>
        <taxon>Pezizomycotina</taxon>
        <taxon>Sordariomycetes</taxon>
        <taxon>Xylariomycetidae</taxon>
        <taxon>Amphisphaeriales</taxon>
        <taxon>Sporocadaceae</taxon>
        <taxon>Seiridium</taxon>
    </lineage>
</organism>
<dbReference type="PANTHER" id="PTHR47178:SF1">
    <property type="entry name" value="FAD-BINDING DOMAIN-CONTAINING PROTEIN-RELATED"/>
    <property type="match status" value="1"/>
</dbReference>
<dbReference type="PRINTS" id="PR00420">
    <property type="entry name" value="RNGMNOXGNASE"/>
</dbReference>
<dbReference type="CDD" id="cd00448">
    <property type="entry name" value="YjgF_YER057c_UK114_family"/>
    <property type="match status" value="1"/>
</dbReference>
<evidence type="ECO:0000313" key="9">
    <source>
        <dbReference type="Proteomes" id="UP001465668"/>
    </source>
</evidence>
<dbReference type="Gene3D" id="3.50.50.60">
    <property type="entry name" value="FAD/NAD(P)-binding domain"/>
    <property type="match status" value="1"/>
</dbReference>
<proteinExistence type="predicted"/>
<comment type="caution">
    <text evidence="8">The sequence shown here is derived from an EMBL/GenBank/DDBJ whole genome shotgun (WGS) entry which is preliminary data.</text>
</comment>
<dbReference type="Gene3D" id="3.30.1330.40">
    <property type="entry name" value="RutC-like"/>
    <property type="match status" value="1"/>
</dbReference>
<comment type="pathway">
    <text evidence="2">Secondary metabolite biosynthesis.</text>
</comment>
<dbReference type="Proteomes" id="UP001465668">
    <property type="component" value="Unassembled WGS sequence"/>
</dbReference>
<dbReference type="EMBL" id="JARVKM010000082">
    <property type="protein sequence ID" value="KAK9770958.1"/>
    <property type="molecule type" value="Genomic_DNA"/>
</dbReference>
<dbReference type="InterPro" id="IPR002938">
    <property type="entry name" value="FAD-bd"/>
</dbReference>
<evidence type="ECO:0000256" key="6">
    <source>
        <dbReference type="ARBA" id="ARBA00023033"/>
    </source>
</evidence>
<evidence type="ECO:0000313" key="8">
    <source>
        <dbReference type="EMBL" id="KAK9770958.1"/>
    </source>
</evidence>
<dbReference type="InterPro" id="IPR035959">
    <property type="entry name" value="RutC-like_sf"/>
</dbReference>
<dbReference type="InterPro" id="IPR006175">
    <property type="entry name" value="YjgF/YER057c/UK114"/>
</dbReference>
<feature type="domain" description="FAD-binding" evidence="7">
    <location>
        <begin position="218"/>
        <end position="467"/>
    </location>
</feature>
<reference evidence="8 9" key="1">
    <citation type="submission" date="2024-02" db="EMBL/GenBank/DDBJ databases">
        <title>First draft genome assembly of two strains of Seiridium cardinale.</title>
        <authorList>
            <person name="Emiliani G."/>
            <person name="Scali E."/>
        </authorList>
    </citation>
    <scope>NUCLEOTIDE SEQUENCE [LARGE SCALE GENOMIC DNA]</scope>
    <source>
        <strain evidence="8 9">BM-138-000479</strain>
    </source>
</reference>
<dbReference type="InterPro" id="IPR036188">
    <property type="entry name" value="FAD/NAD-bd_sf"/>
</dbReference>
<dbReference type="SUPFAM" id="SSF55298">
    <property type="entry name" value="YjgF-like"/>
    <property type="match status" value="1"/>
</dbReference>